<evidence type="ECO:0000313" key="2">
    <source>
        <dbReference type="EMBL" id="KIY96070.1"/>
    </source>
</evidence>
<dbReference type="GeneID" id="25729202"/>
<name>A0A0D2MMU0_9CHLO</name>
<gene>
    <name evidence="2" type="ORF">MNEG_11894</name>
</gene>
<dbReference type="EMBL" id="KK103175">
    <property type="protein sequence ID" value="KIY96070.1"/>
    <property type="molecule type" value="Genomic_DNA"/>
</dbReference>
<keyword evidence="3" id="KW-1185">Reference proteome</keyword>
<accession>A0A0D2MMU0</accession>
<organism evidence="2 3">
    <name type="scientific">Monoraphidium neglectum</name>
    <dbReference type="NCBI Taxonomy" id="145388"/>
    <lineage>
        <taxon>Eukaryota</taxon>
        <taxon>Viridiplantae</taxon>
        <taxon>Chlorophyta</taxon>
        <taxon>core chlorophytes</taxon>
        <taxon>Chlorophyceae</taxon>
        <taxon>CS clade</taxon>
        <taxon>Sphaeropleales</taxon>
        <taxon>Selenastraceae</taxon>
        <taxon>Monoraphidium</taxon>
    </lineage>
</organism>
<sequence>MEALIGRLSTEVSALAQRHRELRAHADAVDAAVRQCAALFELGEALMQLQHEEQQQQQQQQDQQQQDQQQQQQQQQEEQQQQQKDQQQQDHQQQDHQQQPQQQQQGQQQQQQQQPVAPTCAGGSGAASSGATQCSSLAAQVGAAIRQVLRQHHQLQAGLGHGAAAAHPADLGWRVAAVHEAAVRGSFELTTAGLRRAVRDFVKASAILAP</sequence>
<dbReference type="AlphaFoldDB" id="A0A0D2MMU0"/>
<reference evidence="2 3" key="1">
    <citation type="journal article" date="2013" name="BMC Genomics">
        <title>Reconstruction of the lipid metabolism for the microalga Monoraphidium neglectum from its genome sequence reveals characteristics suitable for biofuel production.</title>
        <authorList>
            <person name="Bogen C."/>
            <person name="Al-Dilaimi A."/>
            <person name="Albersmeier A."/>
            <person name="Wichmann J."/>
            <person name="Grundmann M."/>
            <person name="Rupp O."/>
            <person name="Lauersen K.J."/>
            <person name="Blifernez-Klassen O."/>
            <person name="Kalinowski J."/>
            <person name="Goesmann A."/>
            <person name="Mussgnug J.H."/>
            <person name="Kruse O."/>
        </authorList>
    </citation>
    <scope>NUCLEOTIDE SEQUENCE [LARGE SCALE GENOMIC DNA]</scope>
    <source>
        <strain evidence="2 3">SAG 48.87</strain>
    </source>
</reference>
<dbReference type="KEGG" id="mng:MNEG_11894"/>
<evidence type="ECO:0000313" key="3">
    <source>
        <dbReference type="Proteomes" id="UP000054498"/>
    </source>
</evidence>
<feature type="region of interest" description="Disordered" evidence="1">
    <location>
        <begin position="56"/>
        <end position="129"/>
    </location>
</feature>
<protein>
    <submittedName>
        <fullName evidence="2">Uncharacterized protein</fullName>
    </submittedName>
</protein>
<dbReference type="RefSeq" id="XP_013895090.1">
    <property type="nucleotide sequence ID" value="XM_014039636.1"/>
</dbReference>
<evidence type="ECO:0000256" key="1">
    <source>
        <dbReference type="SAM" id="MobiDB-lite"/>
    </source>
</evidence>
<dbReference type="Proteomes" id="UP000054498">
    <property type="component" value="Unassembled WGS sequence"/>
</dbReference>
<proteinExistence type="predicted"/>
<feature type="compositionally biased region" description="Low complexity" evidence="1">
    <location>
        <begin position="56"/>
        <end position="114"/>
    </location>
</feature>